<accession>A0A485BJD3</accession>
<protein>
    <submittedName>
        <fullName evidence="2">GNAT family N-acetyltransferase</fullName>
    </submittedName>
    <submittedName>
        <fullName evidence="3">Putative acetyltransferase</fullName>
    </submittedName>
</protein>
<dbReference type="Pfam" id="PF13302">
    <property type="entry name" value="Acetyltransf_3"/>
    <property type="match status" value="1"/>
</dbReference>
<dbReference type="InterPro" id="IPR000182">
    <property type="entry name" value="GNAT_dom"/>
</dbReference>
<dbReference type="EMBL" id="LR134253">
    <property type="protein sequence ID" value="VED50143.1"/>
    <property type="molecule type" value="Genomic_DNA"/>
</dbReference>
<evidence type="ECO:0000313" key="6">
    <source>
        <dbReference type="Proteomes" id="UP000332594"/>
    </source>
</evidence>
<dbReference type="EMBL" id="CP062916">
    <property type="protein sequence ID" value="QPF11041.1"/>
    <property type="molecule type" value="Genomic_DNA"/>
</dbReference>
<evidence type="ECO:0000259" key="1">
    <source>
        <dbReference type="Pfam" id="PF13302"/>
    </source>
</evidence>
<dbReference type="RefSeq" id="WP_041145702.1">
    <property type="nucleotide sequence ID" value="NZ_BJNO01000001.1"/>
</dbReference>
<proteinExistence type="predicted"/>
<dbReference type="Proteomes" id="UP000594500">
    <property type="component" value="Chromosome"/>
</dbReference>
<dbReference type="Proteomes" id="UP000267630">
    <property type="component" value="Chromosome 3"/>
</dbReference>
<evidence type="ECO:0000313" key="5">
    <source>
        <dbReference type="Proteomes" id="UP000267630"/>
    </source>
</evidence>
<dbReference type="Proteomes" id="UP000332594">
    <property type="component" value="Unassembled WGS sequence"/>
</dbReference>
<dbReference type="AlphaFoldDB" id="A0A485BJD3"/>
<evidence type="ECO:0000313" key="3">
    <source>
        <dbReference type="EMBL" id="VED50143.1"/>
    </source>
</evidence>
<dbReference type="PANTHER" id="PTHR43792">
    <property type="entry name" value="GNAT FAMILY, PUTATIVE (AFU_ORTHOLOGUE AFUA_3G00765)-RELATED-RELATED"/>
    <property type="match status" value="1"/>
</dbReference>
<organism evidence="4 6">
    <name type="scientific">Raoultella terrigena</name>
    <name type="common">Klebsiella terrigena</name>
    <dbReference type="NCBI Taxonomy" id="577"/>
    <lineage>
        <taxon>Bacteria</taxon>
        <taxon>Pseudomonadati</taxon>
        <taxon>Pseudomonadota</taxon>
        <taxon>Gammaproteobacteria</taxon>
        <taxon>Enterobacterales</taxon>
        <taxon>Enterobacteriaceae</taxon>
        <taxon>Klebsiella/Raoultella group</taxon>
        <taxon>Raoultella</taxon>
    </lineage>
</organism>
<evidence type="ECO:0000313" key="7">
    <source>
        <dbReference type="Proteomes" id="UP000594500"/>
    </source>
</evidence>
<feature type="domain" description="N-acetyltransferase" evidence="1">
    <location>
        <begin position="10"/>
        <end position="149"/>
    </location>
</feature>
<reference evidence="2 7" key="2">
    <citation type="submission" date="2020-10" db="EMBL/GenBank/DDBJ databases">
        <title>Resistance determinants and their genetic context in bacteria from a longitudinal study of pigs reared under conventional and antibiotic-free husbandry practices.</title>
        <authorList>
            <person name="Poulin-Laprade D."/>
            <person name="Brouard J.-S."/>
            <person name="Gagnon N."/>
            <person name="Turcotte A."/>
            <person name="Langlois A."/>
            <person name="Matte J.J."/>
            <person name="Carrillo C.D."/>
            <person name="Zaheer R."/>
            <person name="McAllister T."/>
            <person name="Topp E."/>
            <person name="Talbot G."/>
        </authorList>
    </citation>
    <scope>NUCLEOTIDE SEQUENCE [LARGE SCALE GENOMIC DNA]</scope>
    <source>
        <strain evidence="2 7">Res13-Abat-PEB01-P1-04-A</strain>
    </source>
</reference>
<evidence type="ECO:0000313" key="2">
    <source>
        <dbReference type="EMBL" id="QPF11041.1"/>
    </source>
</evidence>
<dbReference type="Gene3D" id="3.40.630.30">
    <property type="match status" value="1"/>
</dbReference>
<reference evidence="4 6" key="1">
    <citation type="submission" date="2019-03" db="EMBL/GenBank/DDBJ databases">
        <authorList>
            <consortium name="Pathogen Informatics"/>
        </authorList>
    </citation>
    <scope>NUCLEOTIDE SEQUENCE [LARGE SCALE GENOMIC DNA]</scope>
    <source>
        <strain evidence="4 6">NCTC13038</strain>
        <strain evidence="3 5">NCTC9997</strain>
    </source>
</reference>
<dbReference type="InterPro" id="IPR016181">
    <property type="entry name" value="Acyl_CoA_acyltransferase"/>
</dbReference>
<evidence type="ECO:0000313" key="4">
    <source>
        <dbReference type="EMBL" id="VFS73031.1"/>
    </source>
</evidence>
<sequence length="182" mass="21340">MKTPMLETSRLYLPPLQAEDALQIQQIFPQWEIVRYLAAGFPWPFPQDGASRYVNQIALPASERGTAWYWTIRRKEDPSVMIGHICLSDEQDNNRGFWLVPEWRRKGYMTEACRIVTDFWFNSLNREVLRAPKASGNDASKKISLNDGMRLIQTGKKQYIEGELDSELWEITREEWNRQSRG</sequence>
<dbReference type="SUPFAM" id="SSF55729">
    <property type="entry name" value="Acyl-CoA N-acyltransferases (Nat)"/>
    <property type="match status" value="1"/>
</dbReference>
<dbReference type="GO" id="GO:0016747">
    <property type="term" value="F:acyltransferase activity, transferring groups other than amino-acyl groups"/>
    <property type="evidence" value="ECO:0007669"/>
    <property type="project" value="InterPro"/>
</dbReference>
<gene>
    <name evidence="2" type="ORF">IMO34_12060</name>
    <name evidence="4" type="ORF">NCTC13038_02911</name>
    <name evidence="3" type="ORF">NCTC9997_03096</name>
</gene>
<name>A0A485BJD3_RAOTE</name>
<keyword evidence="5" id="KW-1185">Reference proteome</keyword>
<dbReference type="OrthoDB" id="9804153at2"/>
<dbReference type="InterPro" id="IPR051531">
    <property type="entry name" value="N-acetyltransferase"/>
</dbReference>
<dbReference type="EMBL" id="CAADJG010000002">
    <property type="protein sequence ID" value="VFS73031.1"/>
    <property type="molecule type" value="Genomic_DNA"/>
</dbReference>
<keyword evidence="3" id="KW-0808">Transferase</keyword>